<dbReference type="EMBL" id="MBTG01000072">
    <property type="protein sequence ID" value="OPH46936.1"/>
    <property type="molecule type" value="Genomic_DNA"/>
</dbReference>
<accession>A0A1V4H6Y5</accession>
<proteinExistence type="predicted"/>
<name>A0A1V4H6Y5_9BACL</name>
<evidence type="ECO:0000313" key="4">
    <source>
        <dbReference type="Proteomes" id="UP000190626"/>
    </source>
</evidence>
<dbReference type="Pfam" id="PF03779">
    <property type="entry name" value="SPW"/>
    <property type="match status" value="1"/>
</dbReference>
<reference evidence="4" key="1">
    <citation type="submission" date="2016-07" db="EMBL/GenBank/DDBJ databases">
        <authorList>
            <person name="Florea S."/>
            <person name="Webb J.S."/>
            <person name="Jaromczyk J."/>
            <person name="Schardl C.L."/>
        </authorList>
    </citation>
    <scope>NUCLEOTIDE SEQUENCE [LARGE SCALE GENOMIC DNA]</scope>
    <source>
        <strain evidence="4">CY1</strain>
    </source>
</reference>
<dbReference type="AlphaFoldDB" id="A0A1V4H6Y5"/>
<sequence length="108" mass="12110">MTMYMKNLLCACMGIWFLVSPWVFGFEANASALYSCVLFGSLQFVLAILALGKSGGKVWPNWICCVIGLLFIVVPNVYHLELMAFFSFVVLGFMTILVNYSNLYPDQS</sequence>
<gene>
    <name evidence="3" type="ORF">BC351_13515</name>
</gene>
<dbReference type="STRING" id="1469647.BC351_13515"/>
<feature type="transmembrane region" description="Helical" evidence="1">
    <location>
        <begin position="58"/>
        <end position="78"/>
    </location>
</feature>
<feature type="transmembrane region" description="Helical" evidence="1">
    <location>
        <begin position="84"/>
        <end position="103"/>
    </location>
</feature>
<organism evidence="3 4">
    <name type="scientific">Paenibacillus ferrarius</name>
    <dbReference type="NCBI Taxonomy" id="1469647"/>
    <lineage>
        <taxon>Bacteria</taxon>
        <taxon>Bacillati</taxon>
        <taxon>Bacillota</taxon>
        <taxon>Bacilli</taxon>
        <taxon>Bacillales</taxon>
        <taxon>Paenibacillaceae</taxon>
        <taxon>Paenibacillus</taxon>
    </lineage>
</organism>
<feature type="domain" description="SPW repeat-containing integral membrane" evidence="2">
    <location>
        <begin position="6"/>
        <end position="99"/>
    </location>
</feature>
<dbReference type="InterPro" id="IPR005530">
    <property type="entry name" value="SPW"/>
</dbReference>
<keyword evidence="1" id="KW-0472">Membrane</keyword>
<keyword evidence="1" id="KW-0812">Transmembrane</keyword>
<evidence type="ECO:0000256" key="1">
    <source>
        <dbReference type="SAM" id="Phobius"/>
    </source>
</evidence>
<protein>
    <recommendedName>
        <fullName evidence="2">SPW repeat-containing integral membrane domain-containing protein</fullName>
    </recommendedName>
</protein>
<keyword evidence="4" id="KW-1185">Reference proteome</keyword>
<dbReference type="RefSeq" id="WP_079421260.1">
    <property type="nucleotide sequence ID" value="NZ_MBTG01000072.1"/>
</dbReference>
<evidence type="ECO:0000313" key="3">
    <source>
        <dbReference type="EMBL" id="OPH46936.1"/>
    </source>
</evidence>
<keyword evidence="1" id="KW-1133">Transmembrane helix</keyword>
<dbReference type="Proteomes" id="UP000190626">
    <property type="component" value="Unassembled WGS sequence"/>
</dbReference>
<evidence type="ECO:0000259" key="2">
    <source>
        <dbReference type="Pfam" id="PF03779"/>
    </source>
</evidence>
<comment type="caution">
    <text evidence="3">The sequence shown here is derived from an EMBL/GenBank/DDBJ whole genome shotgun (WGS) entry which is preliminary data.</text>
</comment>
<feature type="transmembrane region" description="Helical" evidence="1">
    <location>
        <begin position="31"/>
        <end position="51"/>
    </location>
</feature>